<proteinExistence type="predicted"/>
<gene>
    <name evidence="1" type="ORF">ARMSODRAFT_259642</name>
</gene>
<evidence type="ECO:0000313" key="2">
    <source>
        <dbReference type="Proteomes" id="UP000218334"/>
    </source>
</evidence>
<reference evidence="2" key="1">
    <citation type="journal article" date="2017" name="Nat. Ecol. Evol.">
        <title>Genome expansion and lineage-specific genetic innovations in the forest pathogenic fungi Armillaria.</title>
        <authorList>
            <person name="Sipos G."/>
            <person name="Prasanna A.N."/>
            <person name="Walter M.C."/>
            <person name="O'Connor E."/>
            <person name="Balint B."/>
            <person name="Krizsan K."/>
            <person name="Kiss B."/>
            <person name="Hess J."/>
            <person name="Varga T."/>
            <person name="Slot J."/>
            <person name="Riley R."/>
            <person name="Boka B."/>
            <person name="Rigling D."/>
            <person name="Barry K."/>
            <person name="Lee J."/>
            <person name="Mihaltcheva S."/>
            <person name="LaButti K."/>
            <person name="Lipzen A."/>
            <person name="Waldron R."/>
            <person name="Moloney N.M."/>
            <person name="Sperisen C."/>
            <person name="Kredics L."/>
            <person name="Vagvoelgyi C."/>
            <person name="Patrignani A."/>
            <person name="Fitzpatrick D."/>
            <person name="Nagy I."/>
            <person name="Doyle S."/>
            <person name="Anderson J.B."/>
            <person name="Grigoriev I.V."/>
            <person name="Gueldener U."/>
            <person name="Muensterkoetter M."/>
            <person name="Nagy L.G."/>
        </authorList>
    </citation>
    <scope>NUCLEOTIDE SEQUENCE [LARGE SCALE GENOMIC DNA]</scope>
    <source>
        <strain evidence="2">28-4</strain>
    </source>
</reference>
<dbReference type="STRING" id="1076256.A0A2H3CLR9"/>
<dbReference type="AlphaFoldDB" id="A0A2H3CLR9"/>
<accession>A0A2H3CLR9</accession>
<protein>
    <submittedName>
        <fullName evidence="1">Uncharacterized protein</fullName>
    </submittedName>
</protein>
<keyword evidence="2" id="KW-1185">Reference proteome</keyword>
<organism evidence="1 2">
    <name type="scientific">Armillaria solidipes</name>
    <dbReference type="NCBI Taxonomy" id="1076256"/>
    <lineage>
        <taxon>Eukaryota</taxon>
        <taxon>Fungi</taxon>
        <taxon>Dikarya</taxon>
        <taxon>Basidiomycota</taxon>
        <taxon>Agaricomycotina</taxon>
        <taxon>Agaricomycetes</taxon>
        <taxon>Agaricomycetidae</taxon>
        <taxon>Agaricales</taxon>
        <taxon>Marasmiineae</taxon>
        <taxon>Physalacriaceae</taxon>
        <taxon>Armillaria</taxon>
    </lineage>
</organism>
<dbReference type="EMBL" id="KZ293416">
    <property type="protein sequence ID" value="PBK77073.1"/>
    <property type="molecule type" value="Genomic_DNA"/>
</dbReference>
<name>A0A2H3CLR9_9AGAR</name>
<evidence type="ECO:0000313" key="1">
    <source>
        <dbReference type="EMBL" id="PBK77073.1"/>
    </source>
</evidence>
<sequence length="523" mass="59744">MPVKIPKIWKWSGDMFCSQGKDSVAYGQVSLTDATPVANNGMPLSIAFPATVTSLQFGSMYHVADVSNCLSSWMPVSQFARLVPLEHIGRLKTLSKYMEKHGLVAVSPTKPSFEETIESHVLYFPASSPIIKSFSGVPISKNVETLFFVAILARRVRDKPPAPAPSLSEHNVFKDQPKYIKNAELQHALRTLRYPPWLHDFLSHRPRDYCVWYDDDKQNMRGKQMPFDLKGGNLETYWLATILEQYGGVNKGYKADVEVIFVHVGAVKTLHKVGALVERRAKRPDILFVTFGTHQRVHPERWGFRRIYPVGGIMTFTPKALVEDPLGIHQRVSQISENSNWEAYIMPAVLGMAVHMHYKNGDALETFDKGEFLYDFLLTAIDEGKVSFMCSPPTSSHPVCPTEPFKTKPFSERRFEEPVHEWLLDQALIIAAGPRQILECSIREFRTKYANKSEDLYPTLVQADLSHDLWLMQQQPVIMDRYRRFVALKGELEKPSDRNGVEWSTTSTFDYKDNFCKYMQRNA</sequence>
<dbReference type="Proteomes" id="UP000218334">
    <property type="component" value="Unassembled WGS sequence"/>
</dbReference>